<feature type="region of interest" description="Disordered" evidence="1">
    <location>
        <begin position="158"/>
        <end position="217"/>
    </location>
</feature>
<evidence type="ECO:0000313" key="4">
    <source>
        <dbReference type="Proteomes" id="UP000235392"/>
    </source>
</evidence>
<feature type="compositionally biased region" description="Polar residues" evidence="1">
    <location>
        <begin position="158"/>
        <end position="167"/>
    </location>
</feature>
<sequence>MIGAQHPATLSALETGLYPGSPANRPPSPYTAIPLHVNNKGAKALDKSPKHHTRTNHIHAQYHFIRECVHDGKVHVSTHDMLADMLTKPLSRVLLEKNRTLKFGAIYHKIRKYPPSGTTKANHLKLAKEAYYNKVRKLFIFETVWDVLKDLDKWRQAGSKSQMENPCSQSQPAPTSNPPSSNAPLSTPNLNGTSEPNSKEPPRPVGIKRAKQQAASD</sequence>
<organism evidence="3 4">
    <name type="scientific">Puccinia coronata f. sp. avenae</name>
    <dbReference type="NCBI Taxonomy" id="200324"/>
    <lineage>
        <taxon>Eukaryota</taxon>
        <taxon>Fungi</taxon>
        <taxon>Dikarya</taxon>
        <taxon>Basidiomycota</taxon>
        <taxon>Pucciniomycotina</taxon>
        <taxon>Pucciniomycetes</taxon>
        <taxon>Pucciniales</taxon>
        <taxon>Pucciniaceae</taxon>
        <taxon>Puccinia</taxon>
    </lineage>
</organism>
<comment type="caution">
    <text evidence="3">The sequence shown here is derived from an EMBL/GenBank/DDBJ whole genome shotgun (WGS) entry which is preliminary data.</text>
</comment>
<protein>
    <recommendedName>
        <fullName evidence="2">No apical meristem-associated C-terminal domain-containing protein</fullName>
    </recommendedName>
</protein>
<accession>A0A2N5UAA0</accession>
<feature type="domain" description="No apical meristem-associated C-terminal" evidence="2">
    <location>
        <begin position="138"/>
        <end position="215"/>
    </location>
</feature>
<dbReference type="Pfam" id="PF14303">
    <property type="entry name" value="NAM-associated"/>
    <property type="match status" value="1"/>
</dbReference>
<dbReference type="InterPro" id="IPR029466">
    <property type="entry name" value="NAM-associated_C"/>
</dbReference>
<evidence type="ECO:0000259" key="2">
    <source>
        <dbReference type="Pfam" id="PF14303"/>
    </source>
</evidence>
<feature type="compositionally biased region" description="Low complexity" evidence="1">
    <location>
        <begin position="168"/>
        <end position="191"/>
    </location>
</feature>
<dbReference type="PANTHER" id="PTHR45023">
    <property type="match status" value="1"/>
</dbReference>
<name>A0A2N5UAA0_9BASI</name>
<proteinExistence type="predicted"/>
<dbReference type="AlphaFoldDB" id="A0A2N5UAA0"/>
<gene>
    <name evidence="3" type="ORF">PCASD_11977</name>
</gene>
<reference evidence="3 4" key="1">
    <citation type="submission" date="2017-11" db="EMBL/GenBank/DDBJ databases">
        <title>De novo assembly and phasing of dikaryotic genomes from two isolates of Puccinia coronata f. sp. avenae, the causal agent of oat crown rust.</title>
        <authorList>
            <person name="Miller M.E."/>
            <person name="Zhang Y."/>
            <person name="Omidvar V."/>
            <person name="Sperschneider J."/>
            <person name="Schwessinger B."/>
            <person name="Raley C."/>
            <person name="Palmer J.M."/>
            <person name="Garnica D."/>
            <person name="Upadhyaya N."/>
            <person name="Rathjen J."/>
            <person name="Taylor J.M."/>
            <person name="Park R.F."/>
            <person name="Dodds P.N."/>
            <person name="Hirsch C.D."/>
            <person name="Kianian S.F."/>
            <person name="Figueroa M."/>
        </authorList>
    </citation>
    <scope>NUCLEOTIDE SEQUENCE [LARGE SCALE GENOMIC DNA]</scope>
    <source>
        <strain evidence="3">12SD80</strain>
    </source>
</reference>
<evidence type="ECO:0000256" key="1">
    <source>
        <dbReference type="SAM" id="MobiDB-lite"/>
    </source>
</evidence>
<dbReference type="CDD" id="cd09272">
    <property type="entry name" value="RNase_HI_RT_Ty1"/>
    <property type="match status" value="1"/>
</dbReference>
<dbReference type="Proteomes" id="UP000235392">
    <property type="component" value="Unassembled WGS sequence"/>
</dbReference>
<evidence type="ECO:0000313" key="3">
    <source>
        <dbReference type="EMBL" id="PLW34655.1"/>
    </source>
</evidence>
<dbReference type="PANTHER" id="PTHR45023:SF4">
    <property type="entry name" value="GLYCINE-RICH PROTEIN-RELATED"/>
    <property type="match status" value="1"/>
</dbReference>
<dbReference type="EMBL" id="PGCI01000193">
    <property type="protein sequence ID" value="PLW34655.1"/>
    <property type="molecule type" value="Genomic_DNA"/>
</dbReference>